<dbReference type="Proteomes" id="UP001358417">
    <property type="component" value="Unassembled WGS sequence"/>
</dbReference>
<organism evidence="2 3">
    <name type="scientific">Exophiala bonariae</name>
    <dbReference type="NCBI Taxonomy" id="1690606"/>
    <lineage>
        <taxon>Eukaryota</taxon>
        <taxon>Fungi</taxon>
        <taxon>Dikarya</taxon>
        <taxon>Ascomycota</taxon>
        <taxon>Pezizomycotina</taxon>
        <taxon>Eurotiomycetes</taxon>
        <taxon>Chaetothyriomycetidae</taxon>
        <taxon>Chaetothyriales</taxon>
        <taxon>Herpotrichiellaceae</taxon>
        <taxon>Exophiala</taxon>
    </lineage>
</organism>
<feature type="compositionally biased region" description="Polar residues" evidence="1">
    <location>
        <begin position="161"/>
        <end position="170"/>
    </location>
</feature>
<gene>
    <name evidence="2" type="ORF">LTR84_012272</name>
</gene>
<reference evidence="2 3" key="1">
    <citation type="submission" date="2023-08" db="EMBL/GenBank/DDBJ databases">
        <title>Black Yeasts Isolated from many extreme environments.</title>
        <authorList>
            <person name="Coleine C."/>
            <person name="Stajich J.E."/>
            <person name="Selbmann L."/>
        </authorList>
    </citation>
    <scope>NUCLEOTIDE SEQUENCE [LARGE SCALE GENOMIC DNA]</scope>
    <source>
        <strain evidence="2 3">CCFEE 5792</strain>
    </source>
</reference>
<evidence type="ECO:0000256" key="1">
    <source>
        <dbReference type="SAM" id="MobiDB-lite"/>
    </source>
</evidence>
<name>A0AAV9NJE8_9EURO</name>
<sequence length="240" mass="26974">MSRNLRSKTNDQLLQILRHSISYRRIDARYPRNVIADNLILAHALKCIEVLQDGHVSSKHAEDLWYRELAIRIRRREAVFFYGPSKNNSNIRVSWALRDVTIVAIELIDNLRKRAGRDQHQSSGTGNKNAKGNAKEVDNTAGSSMMTRSMRNKVSAEVTRGQGNSGDVNSRVNPAVPIVACVRKNRFLMAKKDEEPTVEQQCVTRTLDSIEAWADAWLVGKLSTDEDWKGFENCLGGPGA</sequence>
<dbReference type="EMBL" id="JAVRRD010000007">
    <property type="protein sequence ID" value="KAK5056740.1"/>
    <property type="molecule type" value="Genomic_DNA"/>
</dbReference>
<feature type="compositionally biased region" description="Polar residues" evidence="1">
    <location>
        <begin position="140"/>
        <end position="149"/>
    </location>
</feature>
<protein>
    <submittedName>
        <fullName evidence="2">Uncharacterized protein</fullName>
    </submittedName>
</protein>
<accession>A0AAV9NJE8</accession>
<comment type="caution">
    <text evidence="2">The sequence shown here is derived from an EMBL/GenBank/DDBJ whole genome shotgun (WGS) entry which is preliminary data.</text>
</comment>
<dbReference type="RefSeq" id="XP_064708456.1">
    <property type="nucleotide sequence ID" value="XM_064855796.1"/>
</dbReference>
<dbReference type="AlphaFoldDB" id="A0AAV9NJE8"/>
<evidence type="ECO:0000313" key="2">
    <source>
        <dbReference type="EMBL" id="KAK5056740.1"/>
    </source>
</evidence>
<proteinExistence type="predicted"/>
<feature type="compositionally biased region" description="Polar residues" evidence="1">
    <location>
        <begin position="121"/>
        <end position="130"/>
    </location>
</feature>
<feature type="region of interest" description="Disordered" evidence="1">
    <location>
        <begin position="115"/>
        <end position="170"/>
    </location>
</feature>
<keyword evidence="3" id="KW-1185">Reference proteome</keyword>
<evidence type="ECO:0000313" key="3">
    <source>
        <dbReference type="Proteomes" id="UP001358417"/>
    </source>
</evidence>
<dbReference type="GeneID" id="89980419"/>